<feature type="transmembrane region" description="Helical" evidence="10">
    <location>
        <begin position="71"/>
        <end position="93"/>
    </location>
</feature>
<protein>
    <submittedName>
        <fullName evidence="11">H+/Cl- antiporter ClcA</fullName>
    </submittedName>
</protein>
<dbReference type="GO" id="GO:0034707">
    <property type="term" value="C:chloride channel complex"/>
    <property type="evidence" value="ECO:0007669"/>
    <property type="project" value="UniProtKB-KW"/>
</dbReference>
<feature type="transmembrane region" description="Helical" evidence="10">
    <location>
        <begin position="199"/>
        <end position="219"/>
    </location>
</feature>
<keyword evidence="2" id="KW-0813">Transport</keyword>
<feature type="transmembrane region" description="Helical" evidence="10">
    <location>
        <begin position="317"/>
        <end position="339"/>
    </location>
</feature>
<dbReference type="GO" id="GO:0005254">
    <property type="term" value="F:chloride channel activity"/>
    <property type="evidence" value="ECO:0007669"/>
    <property type="project" value="UniProtKB-KW"/>
</dbReference>
<keyword evidence="8" id="KW-0868">Chloride</keyword>
<keyword evidence="7" id="KW-0869">Chloride channel</keyword>
<keyword evidence="3 10" id="KW-0812">Transmembrane</keyword>
<evidence type="ECO:0000256" key="2">
    <source>
        <dbReference type="ARBA" id="ARBA00022448"/>
    </source>
</evidence>
<reference evidence="11 12" key="1">
    <citation type="submission" date="2020-08" db="EMBL/GenBank/DDBJ databases">
        <title>Genomic Encyclopedia of Archaeal and Bacterial Type Strains, Phase II (KMG-II): from individual species to whole genera.</title>
        <authorList>
            <person name="Goeker M."/>
        </authorList>
    </citation>
    <scope>NUCLEOTIDE SEQUENCE [LARGE SCALE GENOMIC DNA]</scope>
    <source>
        <strain evidence="11 12">DSM 23288</strain>
    </source>
</reference>
<evidence type="ECO:0000256" key="6">
    <source>
        <dbReference type="ARBA" id="ARBA00023136"/>
    </source>
</evidence>
<evidence type="ECO:0000256" key="3">
    <source>
        <dbReference type="ARBA" id="ARBA00022692"/>
    </source>
</evidence>
<proteinExistence type="predicted"/>
<evidence type="ECO:0000313" key="11">
    <source>
        <dbReference type="EMBL" id="MBB4660699.1"/>
    </source>
</evidence>
<evidence type="ECO:0000256" key="9">
    <source>
        <dbReference type="ARBA" id="ARBA00023303"/>
    </source>
</evidence>
<evidence type="ECO:0000256" key="8">
    <source>
        <dbReference type="ARBA" id="ARBA00023214"/>
    </source>
</evidence>
<name>A0A840I737_9ACTN</name>
<dbReference type="InterPro" id="IPR001807">
    <property type="entry name" value="ClC"/>
</dbReference>
<comment type="caution">
    <text evidence="11">The sequence shown here is derived from an EMBL/GenBank/DDBJ whole genome shotgun (WGS) entry which is preliminary data.</text>
</comment>
<evidence type="ECO:0000256" key="1">
    <source>
        <dbReference type="ARBA" id="ARBA00004141"/>
    </source>
</evidence>
<keyword evidence="12" id="KW-1185">Reference proteome</keyword>
<feature type="transmembrane region" description="Helical" evidence="10">
    <location>
        <begin position="245"/>
        <end position="265"/>
    </location>
</feature>
<gene>
    <name evidence="11" type="ORF">BDZ31_000272</name>
</gene>
<dbReference type="Proteomes" id="UP000585272">
    <property type="component" value="Unassembled WGS sequence"/>
</dbReference>
<organism evidence="11 12">
    <name type="scientific">Conexibacter arvalis</name>
    <dbReference type="NCBI Taxonomy" id="912552"/>
    <lineage>
        <taxon>Bacteria</taxon>
        <taxon>Bacillati</taxon>
        <taxon>Actinomycetota</taxon>
        <taxon>Thermoleophilia</taxon>
        <taxon>Solirubrobacterales</taxon>
        <taxon>Conexibacteraceae</taxon>
        <taxon>Conexibacter</taxon>
    </lineage>
</organism>
<feature type="transmembrane region" description="Helical" evidence="10">
    <location>
        <begin position="277"/>
        <end position="297"/>
    </location>
</feature>
<keyword evidence="9" id="KW-0407">Ion channel</keyword>
<evidence type="ECO:0000256" key="7">
    <source>
        <dbReference type="ARBA" id="ARBA00023173"/>
    </source>
</evidence>
<keyword evidence="5" id="KW-0406">Ion transport</keyword>
<dbReference type="AlphaFoldDB" id="A0A840I737"/>
<feature type="transmembrane region" description="Helical" evidence="10">
    <location>
        <begin position="375"/>
        <end position="403"/>
    </location>
</feature>
<dbReference type="RefSeq" id="WP_183338242.1">
    <property type="nucleotide sequence ID" value="NZ_JACHNU010000001.1"/>
</dbReference>
<comment type="subcellular location">
    <subcellularLocation>
        <location evidence="1">Membrane</location>
        <topology evidence="1">Multi-pass membrane protein</topology>
    </subcellularLocation>
</comment>
<dbReference type="CDD" id="cd00400">
    <property type="entry name" value="Voltage_gated_ClC"/>
    <property type="match status" value="1"/>
</dbReference>
<feature type="transmembrane region" description="Helical" evidence="10">
    <location>
        <begin position="138"/>
        <end position="156"/>
    </location>
</feature>
<keyword evidence="6 10" id="KW-0472">Membrane</keyword>
<dbReference type="Gene3D" id="1.10.3080.10">
    <property type="entry name" value="Clc chloride channel"/>
    <property type="match status" value="1"/>
</dbReference>
<accession>A0A840I737</accession>
<dbReference type="EMBL" id="JACHNU010000001">
    <property type="protein sequence ID" value="MBB4660699.1"/>
    <property type="molecule type" value="Genomic_DNA"/>
</dbReference>
<feature type="transmembrane region" description="Helical" evidence="10">
    <location>
        <begin position="168"/>
        <end position="187"/>
    </location>
</feature>
<sequence>MAATPQSSAASPVEPPEEAIDGRAYLKLVALGAAIGIPAALVAALFLGFVHELQHWLWDDLPDALGDSAPPWYLVIGLPVAGAALVAAARLLLPGDGGHSPLIGLSTVPTPVKHAPGVALAAIGTLGFGAVLGPEGPVIALGSAVGMAAAGLVRFGPRASAVASNAGSFSAISALFGGPLVAGVLLVEAGAGAGLRALTAVLLPGFVAAAIGYVIFIGFGDWGGLDAPGLQIPHLADYDGAQLDGLLVAVVIGIAGALVVAAVRWLGRRVDGERGRFGVVALLLAGGLAVGLLAQLADLLGADSQDVLFSGQSSLPTIVAEGSTAVIVVVIAAKFLAYGVSLGCGFRGGPIFPACFLGVALASLAVAWFDISPTLAISVGTAAGMAAQTRLLVSPILFATLLVGTAGRDAISATVIAGATAWLVSSALDRRAGAGAADDAAPAA</sequence>
<evidence type="ECO:0000256" key="10">
    <source>
        <dbReference type="SAM" id="Phobius"/>
    </source>
</evidence>
<evidence type="ECO:0000313" key="12">
    <source>
        <dbReference type="Proteomes" id="UP000585272"/>
    </source>
</evidence>
<feature type="transmembrane region" description="Helical" evidence="10">
    <location>
        <begin position="351"/>
        <end position="369"/>
    </location>
</feature>
<dbReference type="PANTHER" id="PTHR43427:SF6">
    <property type="entry name" value="CHLORIDE CHANNEL PROTEIN CLC-E"/>
    <property type="match status" value="1"/>
</dbReference>
<dbReference type="Pfam" id="PF00654">
    <property type="entry name" value="Voltage_CLC"/>
    <property type="match status" value="1"/>
</dbReference>
<evidence type="ECO:0000256" key="5">
    <source>
        <dbReference type="ARBA" id="ARBA00023065"/>
    </source>
</evidence>
<feature type="transmembrane region" description="Helical" evidence="10">
    <location>
        <begin position="28"/>
        <end position="51"/>
    </location>
</feature>
<dbReference type="InterPro" id="IPR014743">
    <property type="entry name" value="Cl-channel_core"/>
</dbReference>
<dbReference type="SUPFAM" id="SSF81340">
    <property type="entry name" value="Clc chloride channel"/>
    <property type="match status" value="1"/>
</dbReference>
<dbReference type="PANTHER" id="PTHR43427">
    <property type="entry name" value="CHLORIDE CHANNEL PROTEIN CLC-E"/>
    <property type="match status" value="1"/>
</dbReference>
<keyword evidence="4 10" id="KW-1133">Transmembrane helix</keyword>
<dbReference type="InterPro" id="IPR050368">
    <property type="entry name" value="ClC-type_chloride_channel"/>
</dbReference>
<evidence type="ECO:0000256" key="4">
    <source>
        <dbReference type="ARBA" id="ARBA00022989"/>
    </source>
</evidence>